<comment type="caution">
    <text evidence="21">The sequence shown here is derived from an EMBL/GenBank/DDBJ whole genome shotgun (WGS) entry which is preliminary data.</text>
</comment>
<dbReference type="Gene3D" id="1.10.1520.10">
    <property type="entry name" value="Ribonuclease III domain"/>
    <property type="match status" value="2"/>
</dbReference>
<dbReference type="PANTHER" id="PTHR14950:SF62">
    <property type="entry name" value="DICER-LIKE PROTEIN 1"/>
    <property type="match status" value="1"/>
</dbReference>
<organism evidence="21 22">
    <name type="scientific">Knufia obscura</name>
    <dbReference type="NCBI Taxonomy" id="1635080"/>
    <lineage>
        <taxon>Eukaryota</taxon>
        <taxon>Fungi</taxon>
        <taxon>Dikarya</taxon>
        <taxon>Ascomycota</taxon>
        <taxon>Pezizomycotina</taxon>
        <taxon>Eurotiomycetes</taxon>
        <taxon>Chaetothyriomycetidae</taxon>
        <taxon>Chaetothyriales</taxon>
        <taxon>Trichomeriaceae</taxon>
        <taxon>Knufia</taxon>
    </lineage>
</organism>
<dbReference type="Gene3D" id="3.30.160.380">
    <property type="entry name" value="Dicer dimerisation domain"/>
    <property type="match status" value="1"/>
</dbReference>
<dbReference type="Pfam" id="PF03368">
    <property type="entry name" value="Dicer_dimer"/>
    <property type="match status" value="1"/>
</dbReference>
<evidence type="ECO:0000256" key="12">
    <source>
        <dbReference type="ARBA" id="ARBA00023118"/>
    </source>
</evidence>
<dbReference type="CDD" id="cd18034">
    <property type="entry name" value="DEXHc_dicer"/>
    <property type="match status" value="1"/>
</dbReference>
<evidence type="ECO:0000256" key="3">
    <source>
        <dbReference type="ARBA" id="ARBA00022721"/>
    </source>
</evidence>
<comment type="similarity">
    <text evidence="15">Belongs to the helicase family. Dicer subfamily.</text>
</comment>
<keyword evidence="9" id="KW-0067">ATP-binding</keyword>
<evidence type="ECO:0000256" key="13">
    <source>
        <dbReference type="ARBA" id="ARBA00023211"/>
    </source>
</evidence>
<dbReference type="Pfam" id="PF04851">
    <property type="entry name" value="ResIII"/>
    <property type="match status" value="1"/>
</dbReference>
<evidence type="ECO:0000256" key="7">
    <source>
        <dbReference type="ARBA" id="ARBA00022801"/>
    </source>
</evidence>
<dbReference type="InterPro" id="IPR001650">
    <property type="entry name" value="Helicase_C-like"/>
</dbReference>
<evidence type="ECO:0000256" key="14">
    <source>
        <dbReference type="ARBA" id="ARBA00025403"/>
    </source>
</evidence>
<feature type="domain" description="RNase III" evidence="17">
    <location>
        <begin position="1028"/>
        <end position="1192"/>
    </location>
</feature>
<keyword evidence="3" id="KW-0930">Antiviral protein</keyword>
<dbReference type="PROSITE" id="PS51194">
    <property type="entry name" value="HELICASE_CTER"/>
    <property type="match status" value="1"/>
</dbReference>
<dbReference type="GeneID" id="90001965"/>
<accession>A0ABR0RG33</accession>
<evidence type="ECO:0000259" key="20">
    <source>
        <dbReference type="PROSITE" id="PS51327"/>
    </source>
</evidence>
<evidence type="ECO:0000313" key="21">
    <source>
        <dbReference type="EMBL" id="KAK5939213.1"/>
    </source>
</evidence>
<reference evidence="21 22" key="1">
    <citation type="journal article" date="2023" name="Res Sq">
        <title>Genomic and morphological characterization of Knufia obscura isolated from the Mars 2020 spacecraft assembly facility.</title>
        <authorList>
            <person name="Chander A.M."/>
            <person name="Teixeira M.M."/>
            <person name="Singh N.K."/>
            <person name="Williams M.P."/>
            <person name="Parker C.W."/>
            <person name="Leo P."/>
            <person name="Stajich J.E."/>
            <person name="Torok T."/>
            <person name="Tighe S."/>
            <person name="Mason C.E."/>
            <person name="Venkateswaran K."/>
        </authorList>
    </citation>
    <scope>NUCLEOTIDE SEQUENCE [LARGE SCALE GENOMIC DNA]</scope>
    <source>
        <strain evidence="21 22">CCFEE 5817</strain>
    </source>
</reference>
<dbReference type="InterPro" id="IPR000999">
    <property type="entry name" value="RNase_III_dom"/>
</dbReference>
<dbReference type="PROSITE" id="PS50142">
    <property type="entry name" value="RNASE_3_2"/>
    <property type="match status" value="2"/>
</dbReference>
<evidence type="ECO:0000256" key="2">
    <source>
        <dbReference type="ARBA" id="ARBA00020797"/>
    </source>
</evidence>
<evidence type="ECO:0000256" key="15">
    <source>
        <dbReference type="PROSITE-ProRule" id="PRU00657"/>
    </source>
</evidence>
<comment type="function">
    <text evidence="14">Dicer-like endonuclease involved in cleaving double-stranded RNA in the RNA interference (RNAi) pathway. Produces 21 to 25 bp dsRNAs (siRNAs) which target the selective destruction of homologous RNAs leading to sequence-specific suppression of gene expression, called post-transcriptional gene silencing (PTGS). Part of a broad host defense response against viral infection and transposons.</text>
</comment>
<dbReference type="PANTHER" id="PTHR14950">
    <property type="entry name" value="DICER-RELATED"/>
    <property type="match status" value="1"/>
</dbReference>
<dbReference type="PROSITE" id="PS00517">
    <property type="entry name" value="RNASE_3_1"/>
    <property type="match status" value="1"/>
</dbReference>
<evidence type="ECO:0000256" key="11">
    <source>
        <dbReference type="ARBA" id="ARBA00022884"/>
    </source>
</evidence>
<keyword evidence="7" id="KW-0378">Hydrolase</keyword>
<sequence length="1518" mass="171233">MKALLDLAEDLSLVNEKTSALVVAVDGVASAESDAEKNDESSASDTDISESESPVDSEEAKRAAQRAAFTKHLEGQQRQEEREPSSTSTKKTSHLNQGSEAESSRIIDKVRDYQQEMFERAKAENIIAVLDTGSGKTLIACLLIRHVLEQERIRRAEGEPPKIVCFLANSVHLVQQQAKVLTNNLIESPAVLYGGNNKANLWLKKTWEDIKQHNKIVVCTPAVLDQALAHSYISMEDISLLVFDEVHHTKKDHPYSRLIRSYYLKCIPASRPRIFGMTASAVDTKKDVAQTAEALEELLHAKIVTTDDTSLMSFAPKPEDVKWTYPRLRPHFDTDLHQELRIKVSFCQDLKRGFEFAKKATTELGPWCADRAWQYIMGTSPNQSSSTRRKFEQSAAYASIDTVKDREDALEALDQAAIRVQEHSSEVPELVPAHLSSKVILLHDKLAEQFREKPETRAIVFVEERLKALVLNECFKLLKIPKVTSGTLLGIAGSAFEAATVKGQEKSLEQFRAGIINLMFATSVADEGLDIPQCNLCVRFDLCKTTIQYMQSRGRARMHGSIFAHMIEDGVLDQSHELDYQINNEQYIKRWCSSLAPERKLGHGTQLAKLLAKDEGGKSFKTGAGAVCDNSNALLILARFAASLAYTGATEREIYTEEIDSEKNLFRYAVRLPANSECPVPGCRGDWKTNKQLAKRSAAWATCYLLRRKGHLDDNLDSIYRKIKPENANARLAVSSKRSAYDMQIKPSVWQAHLDVVPTQLHATVIRFRPDRPLKHKLAPIVVLTTVGLPLMPSFPAYLEDNVKIEVSSEAITTVLAVSEDELKSLTAFTLDGVFSDVFNKVYAHEPEKLSYWLAPMVRLRMSNIRSLSDIVDVDAINAVRNDRLQWEPGMSPDRWANKFLCDPLNGKFHYFTKDVVPEAKVTDPVPEYVPHIQQKKRRNIIDFSDSTWTKSKKKVPPSEMYDLEQPVFAADLVGTKRNFLDSAVREDLIPCLIAPQKLQVARLDTEFARSCLVWPALIHRIESYMITMEAFDKLGLKGVPAELALEAFTKDADNEEEEVQTHTGGKRGMGKNYERLEFIGDSLLKMTTTMTVYNRTKCDEEGMHCRRMELLCNRNLFNVATSNELQLFRYARTLGFDRTTWYPEQLKLISGRGAKKDPQPGVHEPISQDLGMKTIADMSEAIIGAATTSTRHLPPNNNRFDLGIQAITKLVRSEDHAVMSWADIASQYTPEAWSLQANDPIANDRARIVAAKTGYHFKHPRLLRSAFTHSSDMNSPVPDLQRLEFLGDAVLDWVCISWLFYTYPTRNPQWLTEHKMAMVSNKFLAALAVTLDFDKFVFLTTAKLVGDIQTYATKVREARSQPDCPDNFWMDIDSPPKALSDLIESYLGAVLVDSGFDYAEMERFFENHVKQFFRNISDYDTFANRHPTTYLYNKLGQEYKCRDHIVKDSQNPANDGAVEVEILAAVIIHGEIVADARSTGARYARVRASKKALSLLEGLSREEFRKKFRCNCAIKDE</sequence>
<evidence type="ECO:0000313" key="22">
    <source>
        <dbReference type="Proteomes" id="UP001334248"/>
    </source>
</evidence>
<keyword evidence="10" id="KW-0460">Magnesium</keyword>
<feature type="domain" description="RNase III" evidence="17">
    <location>
        <begin position="1247"/>
        <end position="1396"/>
    </location>
</feature>
<keyword evidence="6" id="KW-0547">Nucleotide-binding</keyword>
<dbReference type="InterPro" id="IPR005034">
    <property type="entry name" value="Dicer_dimerisation"/>
</dbReference>
<evidence type="ECO:0000259" key="19">
    <source>
        <dbReference type="PROSITE" id="PS51194"/>
    </source>
</evidence>
<keyword evidence="4" id="KW-0479">Metal-binding</keyword>
<evidence type="ECO:0000256" key="1">
    <source>
        <dbReference type="ARBA" id="ARBA00001936"/>
    </source>
</evidence>
<keyword evidence="13" id="KW-0464">Manganese</keyword>
<dbReference type="InterPro" id="IPR027417">
    <property type="entry name" value="P-loop_NTPase"/>
</dbReference>
<name>A0ABR0RG33_9EURO</name>
<dbReference type="InterPro" id="IPR038248">
    <property type="entry name" value="Dicer_dimer_sf"/>
</dbReference>
<feature type="compositionally biased region" description="Basic and acidic residues" evidence="16">
    <location>
        <begin position="71"/>
        <end position="84"/>
    </location>
</feature>
<feature type="domain" description="Helicase ATP-binding" evidence="18">
    <location>
        <begin position="117"/>
        <end position="299"/>
    </location>
</feature>
<feature type="compositionally biased region" description="Acidic residues" evidence="16">
    <location>
        <begin position="47"/>
        <end position="57"/>
    </location>
</feature>
<dbReference type="SUPFAM" id="SSF69065">
    <property type="entry name" value="RNase III domain-like"/>
    <property type="match status" value="2"/>
</dbReference>
<keyword evidence="8" id="KW-0347">Helicase</keyword>
<proteinExistence type="inferred from homology"/>
<dbReference type="InterPro" id="IPR036389">
    <property type="entry name" value="RNase_III_sf"/>
</dbReference>
<dbReference type="Gene3D" id="3.40.50.300">
    <property type="entry name" value="P-loop containing nucleotide triphosphate hydrolases"/>
    <property type="match status" value="2"/>
</dbReference>
<feature type="region of interest" description="Disordered" evidence="16">
    <location>
        <begin position="29"/>
        <end position="106"/>
    </location>
</feature>
<evidence type="ECO:0000256" key="5">
    <source>
        <dbReference type="ARBA" id="ARBA00022737"/>
    </source>
</evidence>
<evidence type="ECO:0000259" key="18">
    <source>
        <dbReference type="PROSITE" id="PS51192"/>
    </source>
</evidence>
<dbReference type="Proteomes" id="UP001334248">
    <property type="component" value="Unassembled WGS sequence"/>
</dbReference>
<evidence type="ECO:0000256" key="6">
    <source>
        <dbReference type="ARBA" id="ARBA00022741"/>
    </source>
</evidence>
<protein>
    <recommendedName>
        <fullName evidence="2">Dicer-like protein 1</fullName>
    </recommendedName>
</protein>
<gene>
    <name evidence="21" type="primary">dcl1</name>
    <name evidence="21" type="ORF">PMZ80_008516</name>
</gene>
<evidence type="ECO:0000256" key="8">
    <source>
        <dbReference type="ARBA" id="ARBA00022806"/>
    </source>
</evidence>
<evidence type="ECO:0000256" key="4">
    <source>
        <dbReference type="ARBA" id="ARBA00022723"/>
    </source>
</evidence>
<keyword evidence="11 15" id="KW-0694">RNA-binding</keyword>
<dbReference type="PROSITE" id="PS51327">
    <property type="entry name" value="DICER_DSRBF"/>
    <property type="match status" value="1"/>
</dbReference>
<keyword evidence="5" id="KW-0677">Repeat</keyword>
<dbReference type="Pfam" id="PF00636">
    <property type="entry name" value="Ribonuclease_3"/>
    <property type="match status" value="2"/>
</dbReference>
<keyword evidence="22" id="KW-1185">Reference proteome</keyword>
<dbReference type="InterPro" id="IPR056755">
    <property type="entry name" value="DSRM_2"/>
</dbReference>
<dbReference type="SMART" id="SM00535">
    <property type="entry name" value="RIBOc"/>
    <property type="match status" value="2"/>
</dbReference>
<feature type="compositionally biased region" description="Polar residues" evidence="16">
    <location>
        <begin position="85"/>
        <end position="101"/>
    </location>
</feature>
<dbReference type="SUPFAM" id="SSF52540">
    <property type="entry name" value="P-loop containing nucleoside triphosphate hydrolases"/>
    <property type="match status" value="1"/>
</dbReference>
<evidence type="ECO:0000256" key="16">
    <source>
        <dbReference type="SAM" id="MobiDB-lite"/>
    </source>
</evidence>
<dbReference type="CDD" id="cd00593">
    <property type="entry name" value="RIBOc"/>
    <property type="match status" value="2"/>
</dbReference>
<comment type="cofactor">
    <cofactor evidence="1">
        <name>Mn(2+)</name>
        <dbReference type="ChEBI" id="CHEBI:29035"/>
    </cofactor>
</comment>
<keyword evidence="12" id="KW-0051">Antiviral defense</keyword>
<dbReference type="InterPro" id="IPR006935">
    <property type="entry name" value="Helicase/UvrB_N"/>
</dbReference>
<dbReference type="RefSeq" id="XP_064727303.1">
    <property type="nucleotide sequence ID" value="XM_064876916.1"/>
</dbReference>
<dbReference type="Pfam" id="PF24995">
    <property type="entry name" value="DSRM_2"/>
    <property type="match status" value="1"/>
</dbReference>
<dbReference type="SMART" id="SM00490">
    <property type="entry name" value="HELICc"/>
    <property type="match status" value="1"/>
</dbReference>
<feature type="domain" description="Helicase C-terminal" evidence="19">
    <location>
        <begin position="438"/>
        <end position="602"/>
    </location>
</feature>
<evidence type="ECO:0000259" key="17">
    <source>
        <dbReference type="PROSITE" id="PS50142"/>
    </source>
</evidence>
<dbReference type="Pfam" id="PF00271">
    <property type="entry name" value="Helicase_C"/>
    <property type="match status" value="1"/>
</dbReference>
<dbReference type="SMART" id="SM00487">
    <property type="entry name" value="DEXDc"/>
    <property type="match status" value="1"/>
</dbReference>
<evidence type="ECO:0000256" key="9">
    <source>
        <dbReference type="ARBA" id="ARBA00022840"/>
    </source>
</evidence>
<dbReference type="InterPro" id="IPR014001">
    <property type="entry name" value="Helicase_ATP-bd"/>
</dbReference>
<dbReference type="PROSITE" id="PS51192">
    <property type="entry name" value="HELICASE_ATP_BIND_1"/>
    <property type="match status" value="1"/>
</dbReference>
<feature type="domain" description="Dicer dsRNA-binding fold" evidence="20">
    <location>
        <begin position="633"/>
        <end position="726"/>
    </location>
</feature>
<evidence type="ECO:0000256" key="10">
    <source>
        <dbReference type="ARBA" id="ARBA00022842"/>
    </source>
</evidence>
<dbReference type="EMBL" id="JAVHJV010000011">
    <property type="protein sequence ID" value="KAK5939213.1"/>
    <property type="molecule type" value="Genomic_DNA"/>
</dbReference>